<protein>
    <recommendedName>
        <fullName evidence="5 6">Large ribosomal subunit protein uL10</fullName>
    </recommendedName>
</protein>
<dbReference type="SUPFAM" id="SSF160369">
    <property type="entry name" value="Ribosomal protein L10-like"/>
    <property type="match status" value="1"/>
</dbReference>
<dbReference type="EMBL" id="FQZT01000030">
    <property type="protein sequence ID" value="SHJ97121.1"/>
    <property type="molecule type" value="Genomic_DNA"/>
</dbReference>
<keyword evidence="8" id="KW-1185">Reference proteome</keyword>
<dbReference type="PANTHER" id="PTHR11560">
    <property type="entry name" value="39S RIBOSOMAL PROTEIN L10, MITOCHONDRIAL"/>
    <property type="match status" value="1"/>
</dbReference>
<evidence type="ECO:0000256" key="4">
    <source>
        <dbReference type="ARBA" id="ARBA00023274"/>
    </source>
</evidence>
<evidence type="ECO:0000256" key="2">
    <source>
        <dbReference type="ARBA" id="ARBA00008889"/>
    </source>
</evidence>
<dbReference type="Gene3D" id="3.30.70.1730">
    <property type="match status" value="1"/>
</dbReference>
<dbReference type="InterPro" id="IPR002363">
    <property type="entry name" value="Ribosomal_uL10_CS_bac"/>
</dbReference>
<dbReference type="NCBIfam" id="NF000955">
    <property type="entry name" value="PRK00099.1-1"/>
    <property type="match status" value="1"/>
</dbReference>
<comment type="similarity">
    <text evidence="2 6">Belongs to the universal ribosomal protein uL10 family.</text>
</comment>
<evidence type="ECO:0000256" key="3">
    <source>
        <dbReference type="ARBA" id="ARBA00022980"/>
    </source>
</evidence>
<dbReference type="PROSITE" id="PS01109">
    <property type="entry name" value="RIBOSOMAL_L10"/>
    <property type="match status" value="1"/>
</dbReference>
<accession>A0A1M6NN06</accession>
<dbReference type="CDD" id="cd05797">
    <property type="entry name" value="Ribosomal_L10"/>
    <property type="match status" value="1"/>
</dbReference>
<gene>
    <name evidence="6" type="primary">rplJ</name>
    <name evidence="7" type="ORF">SAMN02745165_03657</name>
</gene>
<dbReference type="OrthoDB" id="3186107at2"/>
<evidence type="ECO:0000313" key="7">
    <source>
        <dbReference type="EMBL" id="SHJ97121.1"/>
    </source>
</evidence>
<keyword evidence="6" id="KW-0699">rRNA-binding</keyword>
<reference evidence="7 8" key="1">
    <citation type="submission" date="2016-11" db="EMBL/GenBank/DDBJ databases">
        <authorList>
            <person name="Jaros S."/>
            <person name="Januszkiewicz K."/>
            <person name="Wedrychowicz H."/>
        </authorList>
    </citation>
    <scope>NUCLEOTIDE SEQUENCE [LARGE SCALE GENOMIC DNA]</scope>
    <source>
        <strain evidence="7 8">DSM 5091</strain>
    </source>
</reference>
<organism evidence="7 8">
    <name type="scientific">Malonomonas rubra DSM 5091</name>
    <dbReference type="NCBI Taxonomy" id="1122189"/>
    <lineage>
        <taxon>Bacteria</taxon>
        <taxon>Pseudomonadati</taxon>
        <taxon>Thermodesulfobacteriota</taxon>
        <taxon>Desulfuromonadia</taxon>
        <taxon>Desulfuromonadales</taxon>
        <taxon>Geopsychrobacteraceae</taxon>
        <taxon>Malonomonas</taxon>
    </lineage>
</organism>
<dbReference type="HAMAP" id="MF_00362">
    <property type="entry name" value="Ribosomal_uL10"/>
    <property type="match status" value="1"/>
</dbReference>
<dbReference type="InterPro" id="IPR022973">
    <property type="entry name" value="Ribosomal_uL10_bac"/>
</dbReference>
<sequence>MNRTEKEQFVQEMAERLQNTPATFLADYRGIDVEQATQLRRELTQAGVEYRVVKNNLLKLAAKGTPSEGLAEFCAGPTAIAMSGDDPVAPAKILSKFAKEIEAFELKAGTLSGKMLTVAEISALADMPSQEELIAKALSSMNAPASNFVGVMAAIPRQLVQVLNAIGQSKAA</sequence>
<evidence type="ECO:0000256" key="1">
    <source>
        <dbReference type="ARBA" id="ARBA00002633"/>
    </source>
</evidence>
<keyword evidence="6" id="KW-0694">RNA-binding</keyword>
<dbReference type="GO" id="GO:0003735">
    <property type="term" value="F:structural constituent of ribosome"/>
    <property type="evidence" value="ECO:0007669"/>
    <property type="project" value="InterPro"/>
</dbReference>
<dbReference type="Pfam" id="PF00466">
    <property type="entry name" value="Ribosomal_L10"/>
    <property type="match status" value="1"/>
</dbReference>
<proteinExistence type="inferred from homology"/>
<dbReference type="Proteomes" id="UP000184171">
    <property type="component" value="Unassembled WGS sequence"/>
</dbReference>
<dbReference type="InterPro" id="IPR001790">
    <property type="entry name" value="Ribosomal_uL10"/>
</dbReference>
<keyword evidence="3 6" id="KW-0689">Ribosomal protein</keyword>
<dbReference type="STRING" id="1122189.SAMN02745165_03657"/>
<dbReference type="InterPro" id="IPR043141">
    <property type="entry name" value="Ribosomal_uL10-like_sf"/>
</dbReference>
<dbReference type="RefSeq" id="WP_072910158.1">
    <property type="nucleotide sequence ID" value="NZ_FQZT01000030.1"/>
</dbReference>
<name>A0A1M6NN06_MALRU</name>
<evidence type="ECO:0000313" key="8">
    <source>
        <dbReference type="Proteomes" id="UP000184171"/>
    </source>
</evidence>
<evidence type="ECO:0000256" key="6">
    <source>
        <dbReference type="HAMAP-Rule" id="MF_00362"/>
    </source>
</evidence>
<comment type="function">
    <text evidence="1 6">Forms part of the ribosomal stalk, playing a central role in the interaction of the ribosome with GTP-bound translation factors.</text>
</comment>
<evidence type="ECO:0000256" key="5">
    <source>
        <dbReference type="ARBA" id="ARBA00035202"/>
    </source>
</evidence>
<dbReference type="GO" id="GO:0015934">
    <property type="term" value="C:large ribosomal subunit"/>
    <property type="evidence" value="ECO:0007669"/>
    <property type="project" value="InterPro"/>
</dbReference>
<comment type="subunit">
    <text evidence="6">Part of the ribosomal stalk of the 50S ribosomal subunit. The N-terminus interacts with L11 and the large rRNA to form the base of the stalk. The C-terminus forms an elongated spine to which L12 dimers bind in a sequential fashion forming a multimeric L10(L12)X complex.</text>
</comment>
<dbReference type="InterPro" id="IPR047865">
    <property type="entry name" value="Ribosomal_uL10_bac_type"/>
</dbReference>
<dbReference type="AlphaFoldDB" id="A0A1M6NN06"/>
<dbReference type="Gene3D" id="6.10.250.290">
    <property type="match status" value="1"/>
</dbReference>
<dbReference type="GO" id="GO:0070180">
    <property type="term" value="F:large ribosomal subunit rRNA binding"/>
    <property type="evidence" value="ECO:0007669"/>
    <property type="project" value="UniProtKB-UniRule"/>
</dbReference>
<keyword evidence="4 6" id="KW-0687">Ribonucleoprotein</keyword>
<dbReference type="GO" id="GO:0006412">
    <property type="term" value="P:translation"/>
    <property type="evidence" value="ECO:0007669"/>
    <property type="project" value="UniProtKB-UniRule"/>
</dbReference>